<proteinExistence type="predicted"/>
<reference evidence="2" key="1">
    <citation type="journal article" date="2019" name="Int. J. Syst. Evol. Microbiol.">
        <title>The Global Catalogue of Microorganisms (GCM) 10K type strain sequencing project: providing services to taxonomists for standard genome sequencing and annotation.</title>
        <authorList>
            <consortium name="The Broad Institute Genomics Platform"/>
            <consortium name="The Broad Institute Genome Sequencing Center for Infectious Disease"/>
            <person name="Wu L."/>
            <person name="Ma J."/>
        </authorList>
    </citation>
    <scope>NUCLEOTIDE SEQUENCE [LARGE SCALE GENOMIC DNA]</scope>
    <source>
        <strain evidence="2">CECT 7297</strain>
    </source>
</reference>
<gene>
    <name evidence="1" type="ORF">ACFOZ5_00490</name>
</gene>
<dbReference type="Proteomes" id="UP001595798">
    <property type="component" value="Unassembled WGS sequence"/>
</dbReference>
<organism evidence="1 2">
    <name type="scientific">Marinobacter lacisalsi</name>
    <dbReference type="NCBI Taxonomy" id="475979"/>
    <lineage>
        <taxon>Bacteria</taxon>
        <taxon>Pseudomonadati</taxon>
        <taxon>Pseudomonadota</taxon>
        <taxon>Gammaproteobacteria</taxon>
        <taxon>Pseudomonadales</taxon>
        <taxon>Marinobacteraceae</taxon>
        <taxon>Marinobacter</taxon>
    </lineage>
</organism>
<accession>A0ABV8QAY5</accession>
<evidence type="ECO:0008006" key="3">
    <source>
        <dbReference type="Google" id="ProtNLM"/>
    </source>
</evidence>
<name>A0ABV8QAY5_9GAMM</name>
<protein>
    <recommendedName>
        <fullName evidence="3">Transposase</fullName>
    </recommendedName>
</protein>
<dbReference type="EMBL" id="JBHSDI010000001">
    <property type="protein sequence ID" value="MFC4257502.1"/>
    <property type="molecule type" value="Genomic_DNA"/>
</dbReference>
<evidence type="ECO:0000313" key="1">
    <source>
        <dbReference type="EMBL" id="MFC4257502.1"/>
    </source>
</evidence>
<comment type="caution">
    <text evidence="1">The sequence shown here is derived from an EMBL/GenBank/DDBJ whole genome shotgun (WGS) entry which is preliminary data.</text>
</comment>
<sequence length="55" mass="6387">MLSSIQCNPVLKRFYERLKAQGKIPEVALVACMRKKIVVLNTMVKNQEPWREKVA</sequence>
<evidence type="ECO:0000313" key="2">
    <source>
        <dbReference type="Proteomes" id="UP001595798"/>
    </source>
</evidence>
<keyword evidence="2" id="KW-1185">Reference proteome</keyword>
<dbReference type="RefSeq" id="WP_379884680.1">
    <property type="nucleotide sequence ID" value="NZ_JBHSDI010000001.1"/>
</dbReference>